<accession>A0A4Q4TLV5</accession>
<keyword evidence="8" id="KW-1185">Reference proteome</keyword>
<evidence type="ECO:0000256" key="1">
    <source>
        <dbReference type="ARBA" id="ARBA00004141"/>
    </source>
</evidence>
<dbReference type="GO" id="GO:0046872">
    <property type="term" value="F:metal ion binding"/>
    <property type="evidence" value="ECO:0007669"/>
    <property type="project" value="UniProtKB-KW"/>
</dbReference>
<feature type="binding site" evidence="5">
    <location>
        <position position="140"/>
    </location>
    <ligand>
        <name>Zn(2+)</name>
        <dbReference type="ChEBI" id="CHEBI:29105"/>
    </ligand>
</feature>
<name>A0A4Q4TLV5_9PEZI</name>
<evidence type="ECO:0000256" key="2">
    <source>
        <dbReference type="ARBA" id="ARBA00022692"/>
    </source>
</evidence>
<dbReference type="GO" id="GO:0038023">
    <property type="term" value="F:signaling receptor activity"/>
    <property type="evidence" value="ECO:0007669"/>
    <property type="project" value="TreeGrafter"/>
</dbReference>
<evidence type="ECO:0000256" key="5">
    <source>
        <dbReference type="PIRSR" id="PIRSR604254-1"/>
    </source>
</evidence>
<dbReference type="PANTHER" id="PTHR20855">
    <property type="entry name" value="ADIPOR/PROGESTIN RECEPTOR-RELATED"/>
    <property type="match status" value="1"/>
</dbReference>
<dbReference type="GO" id="GO:0016020">
    <property type="term" value="C:membrane"/>
    <property type="evidence" value="ECO:0007669"/>
    <property type="project" value="UniProtKB-SubCell"/>
</dbReference>
<evidence type="ECO:0000313" key="7">
    <source>
        <dbReference type="EMBL" id="RYP08105.1"/>
    </source>
</evidence>
<reference evidence="7 8" key="1">
    <citation type="submission" date="2018-06" db="EMBL/GenBank/DDBJ databases">
        <title>Complete Genomes of Monosporascus.</title>
        <authorList>
            <person name="Robinson A.J."/>
            <person name="Natvig D.O."/>
        </authorList>
    </citation>
    <scope>NUCLEOTIDE SEQUENCE [LARGE SCALE GENOMIC DNA]</scope>
    <source>
        <strain evidence="7 8">CBS 110550</strain>
    </source>
</reference>
<feature type="transmembrane region" description="Helical" evidence="6">
    <location>
        <begin position="38"/>
        <end position="59"/>
    </location>
</feature>
<keyword evidence="3 6" id="KW-1133">Transmembrane helix</keyword>
<sequence>MIPSSSEDTGNGKVLSVAASSPYGICTMTYFGLYEQPLLANFYITIILACGLAVFWALLDPSVDGPRAAKYRAAVFIALGASGFAPILHAALSPSLTLDGFSMEYVVAQSAFYLLGTAVYVNRIPEKYWSGVFDVWGASHQIFHVLVNVAQVLHLLGLRKSMMQHYTLT</sequence>
<keyword evidence="5" id="KW-0862">Zinc</keyword>
<comment type="caution">
    <text evidence="7">The sequence shown here is derived from an EMBL/GenBank/DDBJ whole genome shotgun (WGS) entry which is preliminary data.</text>
</comment>
<keyword evidence="5" id="KW-0479">Metal-binding</keyword>
<evidence type="ECO:0000313" key="8">
    <source>
        <dbReference type="Proteomes" id="UP000293360"/>
    </source>
</evidence>
<organism evidence="7 8">
    <name type="scientific">Monosporascus ibericus</name>
    <dbReference type="NCBI Taxonomy" id="155417"/>
    <lineage>
        <taxon>Eukaryota</taxon>
        <taxon>Fungi</taxon>
        <taxon>Dikarya</taxon>
        <taxon>Ascomycota</taxon>
        <taxon>Pezizomycotina</taxon>
        <taxon>Sordariomycetes</taxon>
        <taxon>Xylariomycetidae</taxon>
        <taxon>Xylariales</taxon>
        <taxon>Xylariales incertae sedis</taxon>
        <taxon>Monosporascus</taxon>
    </lineage>
</organism>
<comment type="subcellular location">
    <subcellularLocation>
        <location evidence="1">Membrane</location>
        <topology evidence="1">Multi-pass membrane protein</topology>
    </subcellularLocation>
</comment>
<evidence type="ECO:0000256" key="4">
    <source>
        <dbReference type="ARBA" id="ARBA00023136"/>
    </source>
</evidence>
<keyword evidence="2 6" id="KW-0812">Transmembrane</keyword>
<proteinExistence type="predicted"/>
<dbReference type="EMBL" id="QJNU01000072">
    <property type="protein sequence ID" value="RYP08105.1"/>
    <property type="molecule type" value="Genomic_DNA"/>
</dbReference>
<dbReference type="GO" id="GO:0006882">
    <property type="term" value="P:intracellular zinc ion homeostasis"/>
    <property type="evidence" value="ECO:0007669"/>
    <property type="project" value="TreeGrafter"/>
</dbReference>
<feature type="transmembrane region" description="Helical" evidence="6">
    <location>
        <begin position="141"/>
        <end position="158"/>
    </location>
</feature>
<gene>
    <name evidence="7" type="ORF">DL764_002088</name>
</gene>
<feature type="transmembrane region" description="Helical" evidence="6">
    <location>
        <begin position="71"/>
        <end position="92"/>
    </location>
</feature>
<dbReference type="Pfam" id="PF03006">
    <property type="entry name" value="HlyIII"/>
    <property type="match status" value="1"/>
</dbReference>
<dbReference type="OrthoDB" id="529367at2759"/>
<evidence type="ECO:0000256" key="3">
    <source>
        <dbReference type="ARBA" id="ARBA00022989"/>
    </source>
</evidence>
<keyword evidence="4 6" id="KW-0472">Membrane</keyword>
<dbReference type="Proteomes" id="UP000293360">
    <property type="component" value="Unassembled WGS sequence"/>
</dbReference>
<dbReference type="AlphaFoldDB" id="A0A4Q4TLV5"/>
<evidence type="ECO:0000256" key="6">
    <source>
        <dbReference type="SAM" id="Phobius"/>
    </source>
</evidence>
<dbReference type="PANTHER" id="PTHR20855:SF130">
    <property type="entry name" value="HAEMOLYSIN-III FAMILY PROTEIN"/>
    <property type="match status" value="1"/>
</dbReference>
<dbReference type="STRING" id="155417.A0A4Q4TLV5"/>
<feature type="binding site" evidence="5">
    <location>
        <position position="144"/>
    </location>
    <ligand>
        <name>Zn(2+)</name>
        <dbReference type="ChEBI" id="CHEBI:29105"/>
    </ligand>
</feature>
<protein>
    <submittedName>
        <fullName evidence="7">Uncharacterized protein</fullName>
    </submittedName>
</protein>
<dbReference type="InterPro" id="IPR004254">
    <property type="entry name" value="AdipoR/HlyIII-related"/>
</dbReference>